<dbReference type="PRINTS" id="PR00411">
    <property type="entry name" value="PNDRDTASEI"/>
</dbReference>
<dbReference type="GeneID" id="78293601"/>
<dbReference type="AlphaFoldDB" id="A0A2U1BB18"/>
<evidence type="ECO:0000313" key="4">
    <source>
        <dbReference type="Proteomes" id="UP000245959"/>
    </source>
</evidence>
<dbReference type="SUPFAM" id="SSF51905">
    <property type="entry name" value="FAD/NAD(P)-binding domain"/>
    <property type="match status" value="1"/>
</dbReference>
<dbReference type="GO" id="GO:0016491">
    <property type="term" value="F:oxidoreductase activity"/>
    <property type="evidence" value="ECO:0007669"/>
    <property type="project" value="UniProtKB-KW"/>
</dbReference>
<dbReference type="EMBL" id="QEKH01000001">
    <property type="protein sequence ID" value="PVY45870.1"/>
    <property type="molecule type" value="Genomic_DNA"/>
</dbReference>
<organism evidence="3 4">
    <name type="scientific">Victivallis vadensis</name>
    <dbReference type="NCBI Taxonomy" id="172901"/>
    <lineage>
        <taxon>Bacteria</taxon>
        <taxon>Pseudomonadati</taxon>
        <taxon>Lentisphaerota</taxon>
        <taxon>Lentisphaeria</taxon>
        <taxon>Victivallales</taxon>
        <taxon>Victivallaceae</taxon>
        <taxon>Victivallis</taxon>
    </lineage>
</organism>
<dbReference type="Gene3D" id="3.50.50.60">
    <property type="entry name" value="FAD/NAD(P)-binding domain"/>
    <property type="match status" value="2"/>
</dbReference>
<dbReference type="PANTHER" id="PTHR42949:SF3">
    <property type="entry name" value="ANAEROBIC GLYCEROL-3-PHOSPHATE DEHYDROGENASE SUBUNIT B"/>
    <property type="match status" value="1"/>
</dbReference>
<accession>A0A2U1BB18</accession>
<evidence type="ECO:0000259" key="2">
    <source>
        <dbReference type="Pfam" id="PF07992"/>
    </source>
</evidence>
<dbReference type="InterPro" id="IPR051691">
    <property type="entry name" value="Metab_Enz_Cyan_OpOx_G3PDH"/>
</dbReference>
<dbReference type="PRINTS" id="PR00368">
    <property type="entry name" value="FADPNR"/>
</dbReference>
<feature type="domain" description="FAD/NAD(P)-binding" evidence="2">
    <location>
        <begin position="7"/>
        <end position="309"/>
    </location>
</feature>
<dbReference type="Pfam" id="PF07992">
    <property type="entry name" value="Pyr_redox_2"/>
    <property type="match status" value="1"/>
</dbReference>
<name>A0A2U1BB18_9BACT</name>
<dbReference type="OrthoDB" id="9776839at2"/>
<dbReference type="PANTHER" id="PTHR42949">
    <property type="entry name" value="ANAEROBIC GLYCEROL-3-PHOSPHATE DEHYDROGENASE SUBUNIT B"/>
    <property type="match status" value="1"/>
</dbReference>
<evidence type="ECO:0000256" key="1">
    <source>
        <dbReference type="ARBA" id="ARBA00023002"/>
    </source>
</evidence>
<gene>
    <name evidence="3" type="ORF">C8D82_10164</name>
</gene>
<comment type="caution">
    <text evidence="3">The sequence shown here is derived from an EMBL/GenBank/DDBJ whole genome shotgun (WGS) entry which is preliminary data.</text>
</comment>
<evidence type="ECO:0000313" key="3">
    <source>
        <dbReference type="EMBL" id="PVY45870.1"/>
    </source>
</evidence>
<reference evidence="3 4" key="1">
    <citation type="submission" date="2018-04" db="EMBL/GenBank/DDBJ databases">
        <title>Genomic Encyclopedia of Type Strains, Phase IV (KMG-IV): sequencing the most valuable type-strain genomes for metagenomic binning, comparative biology and taxonomic classification.</title>
        <authorList>
            <person name="Goeker M."/>
        </authorList>
    </citation>
    <scope>NUCLEOTIDE SEQUENCE [LARGE SCALE GENOMIC DNA]</scope>
    <source>
        <strain evidence="3 4">DSM 14823</strain>
    </source>
</reference>
<dbReference type="Proteomes" id="UP000245959">
    <property type="component" value="Unassembled WGS sequence"/>
</dbReference>
<protein>
    <submittedName>
        <fullName evidence="3">Thioredoxin reductase</fullName>
    </submittedName>
</protein>
<dbReference type="InterPro" id="IPR023753">
    <property type="entry name" value="FAD/NAD-binding_dom"/>
</dbReference>
<keyword evidence="1" id="KW-0560">Oxidoreductase</keyword>
<proteinExistence type="predicted"/>
<keyword evidence="4" id="KW-1185">Reference proteome</keyword>
<dbReference type="RefSeq" id="WP_116882266.1">
    <property type="nucleotide sequence ID" value="NZ_CABMMC010000109.1"/>
</dbReference>
<dbReference type="InterPro" id="IPR036188">
    <property type="entry name" value="FAD/NAD-bd_sf"/>
</dbReference>
<sequence>MIQEETYDVAVIGAGAAGLAAAAETAGAGRSTVVIDREELPGGILRQCIHNGFGINYFKEELTGPEYATRITRIAEEAGAVFALGSAVTDVKRLPDNRFGLVALSAERGVVRYTARAVILAMGCRERTRGNLAVPGTRPAGIYTAGSAQKLLNRDGALPGTSAVIVGSGDIGLIMARRLRWCGIEVKAVIEIMPQPSGLPRNIAQCLDDFGIPLYLEHAVTNIGGAKRVEYVDVAPLADGIPDASKTFRIQCDTLLFSVGLVPENELSRQLGVELNPATGGARVDSGFQTSVPGVFAGGNVLHVHDLVDFVSEEAALAAKAALRYLDGAPPPERNRVRVEANLKYVVPGYFSRNLNTVFSFRPLITADAAQLTARLDGEIVWKRRLRGIRPAEMIKVELPGTLLNRSGDLVFSLETELEA</sequence>